<reference evidence="2 3" key="1">
    <citation type="submission" date="2023-09" db="EMBL/GenBank/DDBJ databases">
        <title>Nesidiocoris tenuis whole genome shotgun sequence.</title>
        <authorList>
            <person name="Shibata T."/>
            <person name="Shimoda M."/>
            <person name="Kobayashi T."/>
            <person name="Uehara T."/>
        </authorList>
    </citation>
    <scope>NUCLEOTIDE SEQUENCE [LARGE SCALE GENOMIC DNA]</scope>
    <source>
        <strain evidence="2 3">Japan</strain>
    </source>
</reference>
<name>A0ABN7ALB9_9HEMI</name>
<sequence length="179" mass="20612">MLIEKQSFEKAIINVETGFAVQRLENSKKLRLLSYSSELGKRTQLADEQDASKDRTRDASLGAWQSFMKPLRRRRPPKLKQSSGNAELTTQYYMAPDIDKNPCWHPIPQMNNSLPKSVPWKKGTPQNGIKEALSTTVGTLQNPRRQDRSLKLKLHSRRRGRKTRLSPVKKVSLEKLKKF</sequence>
<feature type="region of interest" description="Disordered" evidence="1">
    <location>
        <begin position="156"/>
        <end position="179"/>
    </location>
</feature>
<gene>
    <name evidence="2" type="ORF">NTJ_04505</name>
</gene>
<evidence type="ECO:0000256" key="1">
    <source>
        <dbReference type="SAM" id="MobiDB-lite"/>
    </source>
</evidence>
<feature type="region of interest" description="Disordered" evidence="1">
    <location>
        <begin position="43"/>
        <end position="63"/>
    </location>
</feature>
<proteinExistence type="predicted"/>
<evidence type="ECO:0000313" key="2">
    <source>
        <dbReference type="EMBL" id="BES91696.1"/>
    </source>
</evidence>
<evidence type="ECO:0000313" key="3">
    <source>
        <dbReference type="Proteomes" id="UP001307889"/>
    </source>
</evidence>
<keyword evidence="3" id="KW-1185">Reference proteome</keyword>
<accession>A0ABN7ALB9</accession>
<feature type="compositionally biased region" description="Basic and acidic residues" evidence="1">
    <location>
        <begin position="43"/>
        <end position="58"/>
    </location>
</feature>
<dbReference type="EMBL" id="AP028911">
    <property type="protein sequence ID" value="BES91696.1"/>
    <property type="molecule type" value="Genomic_DNA"/>
</dbReference>
<organism evidence="2 3">
    <name type="scientific">Nesidiocoris tenuis</name>
    <dbReference type="NCBI Taxonomy" id="355587"/>
    <lineage>
        <taxon>Eukaryota</taxon>
        <taxon>Metazoa</taxon>
        <taxon>Ecdysozoa</taxon>
        <taxon>Arthropoda</taxon>
        <taxon>Hexapoda</taxon>
        <taxon>Insecta</taxon>
        <taxon>Pterygota</taxon>
        <taxon>Neoptera</taxon>
        <taxon>Paraneoptera</taxon>
        <taxon>Hemiptera</taxon>
        <taxon>Heteroptera</taxon>
        <taxon>Panheteroptera</taxon>
        <taxon>Cimicomorpha</taxon>
        <taxon>Miridae</taxon>
        <taxon>Dicyphina</taxon>
        <taxon>Nesidiocoris</taxon>
    </lineage>
</organism>
<dbReference type="Proteomes" id="UP001307889">
    <property type="component" value="Chromosome 3"/>
</dbReference>
<protein>
    <submittedName>
        <fullName evidence="2">Uncharacterized protein</fullName>
    </submittedName>
</protein>